<dbReference type="Proteomes" id="UP000035681">
    <property type="component" value="Unplaced"/>
</dbReference>
<keyword evidence="1" id="KW-1133">Transmembrane helix</keyword>
<evidence type="ECO:0000313" key="5">
    <source>
        <dbReference type="WBParaSite" id="TCONS_00007184.p1"/>
    </source>
</evidence>
<keyword evidence="1" id="KW-0812">Transmembrane</keyword>
<reference evidence="4" key="1">
    <citation type="submission" date="2015-08" db="UniProtKB">
        <authorList>
            <consortium name="WormBaseParasite"/>
        </authorList>
    </citation>
    <scope>IDENTIFICATION</scope>
</reference>
<feature type="transmembrane region" description="Helical" evidence="1">
    <location>
        <begin position="169"/>
        <end position="190"/>
    </location>
</feature>
<evidence type="ECO:0000256" key="1">
    <source>
        <dbReference type="SAM" id="Phobius"/>
    </source>
</evidence>
<sequence>MNWGITLLTILFCQFLSINTLRPPQNYDIIYPDSKDQMNNLRKTPAENHDIDPYQKEIRSSFVGNQHFRSNIKRAVDSNDKIKKVEQKEKQNFDESSDILFQDAQKAFDKLLPQQQYKFVEKNILKVLANEFQSQPIHVYSSSEEQLRGDKSNKHNERKERENKNLNNFISFMLFTGLIISFIYCVYLLLIGCTSTSSTYVVPDSTINRGPTTVYPGAPPTYNSIVNNPPK</sequence>
<proteinExistence type="predicted"/>
<accession>A0A0K0E6I8</accession>
<evidence type="ECO:0000313" key="4">
    <source>
        <dbReference type="WBParaSite" id="SSTP_0000511700.1"/>
    </source>
</evidence>
<organism evidence="4">
    <name type="scientific">Strongyloides stercoralis</name>
    <name type="common">Threadworm</name>
    <dbReference type="NCBI Taxonomy" id="6248"/>
    <lineage>
        <taxon>Eukaryota</taxon>
        <taxon>Metazoa</taxon>
        <taxon>Ecdysozoa</taxon>
        <taxon>Nematoda</taxon>
        <taxon>Chromadorea</taxon>
        <taxon>Rhabditida</taxon>
        <taxon>Tylenchina</taxon>
        <taxon>Panagrolaimomorpha</taxon>
        <taxon>Strongyloidoidea</taxon>
        <taxon>Strongyloididae</taxon>
        <taxon>Strongyloides</taxon>
    </lineage>
</organism>
<keyword evidence="3" id="KW-1185">Reference proteome</keyword>
<keyword evidence="1" id="KW-0472">Membrane</keyword>
<keyword evidence="2" id="KW-0732">Signal</keyword>
<evidence type="ECO:0000313" key="3">
    <source>
        <dbReference type="Proteomes" id="UP000035681"/>
    </source>
</evidence>
<feature type="chain" id="PRO_5005327651" evidence="2">
    <location>
        <begin position="21"/>
        <end position="231"/>
    </location>
</feature>
<evidence type="ECO:0000256" key="2">
    <source>
        <dbReference type="SAM" id="SignalP"/>
    </source>
</evidence>
<dbReference type="AlphaFoldDB" id="A0A0K0E6I8"/>
<protein>
    <submittedName>
        <fullName evidence="5">Transmembrane protein</fullName>
    </submittedName>
</protein>
<feature type="signal peptide" evidence="2">
    <location>
        <begin position="1"/>
        <end position="20"/>
    </location>
</feature>
<name>A0A0K0E6I8_STRER</name>
<dbReference type="WBParaSite" id="SSTP_0000511700.1">
    <property type="protein sequence ID" value="SSTP_0000511700.1"/>
    <property type="gene ID" value="SSTP_0000511700"/>
</dbReference>
<dbReference type="WBParaSite" id="TCONS_00007184.p1">
    <property type="protein sequence ID" value="TCONS_00007184.p1"/>
    <property type="gene ID" value="XLOC_005234"/>
</dbReference>